<evidence type="ECO:0000256" key="9">
    <source>
        <dbReference type="ARBA" id="ARBA00004653"/>
    </source>
</evidence>
<evidence type="ECO:0000256" key="30">
    <source>
        <dbReference type="ARBA" id="ARBA00024385"/>
    </source>
</evidence>
<dbReference type="CDD" id="cd03253">
    <property type="entry name" value="ABCC_ATM1_transporter"/>
    <property type="match status" value="1"/>
</dbReference>
<evidence type="ECO:0000256" key="34">
    <source>
        <dbReference type="ARBA" id="ARBA00047753"/>
    </source>
</evidence>
<evidence type="ECO:0000256" key="29">
    <source>
        <dbReference type="ARBA" id="ARBA00024363"/>
    </source>
</evidence>
<dbReference type="CDD" id="cd18581">
    <property type="entry name" value="ABC_6TM_ABCB6"/>
    <property type="match status" value="1"/>
</dbReference>
<keyword evidence="14" id="KW-0964">Secreted</keyword>
<feature type="domain" description="ABC transporter" evidence="43">
    <location>
        <begin position="558"/>
        <end position="792"/>
    </location>
</feature>
<evidence type="ECO:0000256" key="22">
    <source>
        <dbReference type="ARBA" id="ARBA00022989"/>
    </source>
</evidence>
<dbReference type="RefSeq" id="XP_047739539.1">
    <property type="nucleotide sequence ID" value="XM_047883583.1"/>
</dbReference>
<keyword evidence="18" id="KW-1000">Mitochondrion outer membrane</keyword>
<dbReference type="InterPro" id="IPR027417">
    <property type="entry name" value="P-loop_NTPase"/>
</dbReference>
<feature type="region of interest" description="Disordered" evidence="41">
    <location>
        <begin position="797"/>
        <end position="852"/>
    </location>
</feature>
<evidence type="ECO:0000256" key="3">
    <source>
        <dbReference type="ARBA" id="ARBA00004337"/>
    </source>
</evidence>
<dbReference type="OMA" id="RTFMWIG"/>
<feature type="transmembrane region" description="Helical" evidence="42">
    <location>
        <begin position="135"/>
        <end position="154"/>
    </location>
</feature>
<comment type="subunit">
    <text evidence="11">Homodimer.</text>
</comment>
<dbReference type="SUPFAM" id="SSF90123">
    <property type="entry name" value="ABC transporter transmembrane region"/>
    <property type="match status" value="1"/>
</dbReference>
<dbReference type="PANTHER" id="PTHR24221">
    <property type="entry name" value="ATP-BINDING CASSETTE SUB-FAMILY B"/>
    <property type="match status" value="1"/>
</dbReference>
<evidence type="ECO:0000256" key="42">
    <source>
        <dbReference type="SAM" id="Phobius"/>
    </source>
</evidence>
<comment type="catalytic activity">
    <reaction evidence="36">
        <text>protoporphyrin IX(in) + ATP + H2O = protoporphyrin IX(out) + ADP + phosphate + H(+)</text>
        <dbReference type="Rhea" id="RHEA:61336"/>
        <dbReference type="ChEBI" id="CHEBI:15377"/>
        <dbReference type="ChEBI" id="CHEBI:15378"/>
        <dbReference type="ChEBI" id="CHEBI:30616"/>
        <dbReference type="ChEBI" id="CHEBI:43474"/>
        <dbReference type="ChEBI" id="CHEBI:57306"/>
        <dbReference type="ChEBI" id="CHEBI:456216"/>
    </reaction>
    <physiologicalReaction direction="left-to-right" evidence="36">
        <dbReference type="Rhea" id="RHEA:61337"/>
    </physiologicalReaction>
</comment>
<dbReference type="KEGG" id="hazt:108673217"/>
<evidence type="ECO:0000256" key="20">
    <source>
        <dbReference type="ARBA" id="ARBA00022840"/>
    </source>
</evidence>
<keyword evidence="25 42" id="KW-0472">Membrane</keyword>
<keyword evidence="45" id="KW-1185">Reference proteome</keyword>
<evidence type="ECO:0000256" key="6">
    <source>
        <dbReference type="ARBA" id="ARBA00004477"/>
    </source>
</evidence>
<feature type="transmembrane region" description="Helical" evidence="42">
    <location>
        <begin position="96"/>
        <end position="114"/>
    </location>
</feature>
<evidence type="ECO:0000256" key="16">
    <source>
        <dbReference type="ARBA" id="ARBA00022741"/>
    </source>
</evidence>
<dbReference type="GO" id="GO:0005576">
    <property type="term" value="C:extracellular region"/>
    <property type="evidence" value="ECO:0007669"/>
    <property type="project" value="UniProtKB-SubCell"/>
</dbReference>
<evidence type="ECO:0000313" key="45">
    <source>
        <dbReference type="Proteomes" id="UP000694843"/>
    </source>
</evidence>
<comment type="catalytic activity">
    <reaction evidence="37">
        <text>pheophorbide a(in) + ATP + H2O = pheophorbide a(out) + ADP + phosphate + H(+)</text>
        <dbReference type="Rhea" id="RHEA:61360"/>
        <dbReference type="ChEBI" id="CHEBI:15377"/>
        <dbReference type="ChEBI" id="CHEBI:15378"/>
        <dbReference type="ChEBI" id="CHEBI:30616"/>
        <dbReference type="ChEBI" id="CHEBI:43474"/>
        <dbReference type="ChEBI" id="CHEBI:58687"/>
        <dbReference type="ChEBI" id="CHEBI:456216"/>
    </reaction>
    <physiologicalReaction direction="left-to-right" evidence="37">
        <dbReference type="Rhea" id="RHEA:61361"/>
    </physiologicalReaction>
</comment>
<keyword evidence="21" id="KW-1278">Translocase</keyword>
<comment type="catalytic activity">
    <reaction evidence="40">
        <text>coproporphyrin I(in) + ATP + H2O = coproporphyrin I(out) + ADP + phosphate + H(+)</text>
        <dbReference type="Rhea" id="RHEA:66768"/>
        <dbReference type="ChEBI" id="CHEBI:15377"/>
        <dbReference type="ChEBI" id="CHEBI:15378"/>
        <dbReference type="ChEBI" id="CHEBI:30616"/>
        <dbReference type="ChEBI" id="CHEBI:43474"/>
        <dbReference type="ChEBI" id="CHEBI:167478"/>
        <dbReference type="ChEBI" id="CHEBI:456216"/>
    </reaction>
    <physiologicalReaction direction="left-to-right" evidence="40">
        <dbReference type="Rhea" id="RHEA:66769"/>
    </physiologicalReaction>
</comment>
<dbReference type="GO" id="GO:0015439">
    <property type="term" value="F:ABC-type heme transporter activity"/>
    <property type="evidence" value="ECO:0007669"/>
    <property type="project" value="UniProtKB-EC"/>
</dbReference>
<dbReference type="AlphaFoldDB" id="A0A979FQZ8"/>
<evidence type="ECO:0000256" key="25">
    <source>
        <dbReference type="ARBA" id="ARBA00023136"/>
    </source>
</evidence>
<dbReference type="Gene3D" id="3.40.50.300">
    <property type="entry name" value="P-loop containing nucleotide triphosphate hydrolases"/>
    <property type="match status" value="1"/>
</dbReference>
<keyword evidence="17" id="KW-0967">Endosome</keyword>
<dbReference type="InterPro" id="IPR011527">
    <property type="entry name" value="ABC1_TM_dom"/>
</dbReference>
<evidence type="ECO:0000256" key="10">
    <source>
        <dbReference type="ARBA" id="ARBA00004656"/>
    </source>
</evidence>
<evidence type="ECO:0000256" key="17">
    <source>
        <dbReference type="ARBA" id="ARBA00022753"/>
    </source>
</evidence>
<comment type="catalytic activity">
    <reaction evidence="33">
        <text>heme b(in) + ATP + H2O = heme b(out) + ADP + phosphate + H(+)</text>
        <dbReference type="Rhea" id="RHEA:19261"/>
        <dbReference type="ChEBI" id="CHEBI:15377"/>
        <dbReference type="ChEBI" id="CHEBI:15378"/>
        <dbReference type="ChEBI" id="CHEBI:30616"/>
        <dbReference type="ChEBI" id="CHEBI:43474"/>
        <dbReference type="ChEBI" id="CHEBI:60344"/>
        <dbReference type="ChEBI" id="CHEBI:456216"/>
        <dbReference type="EC" id="7.6.2.5"/>
    </reaction>
    <physiologicalReaction direction="left-to-right" evidence="33">
        <dbReference type="Rhea" id="RHEA:19262"/>
    </physiologicalReaction>
</comment>
<dbReference type="InterPro" id="IPR032410">
    <property type="entry name" value="ABCB6_N"/>
</dbReference>
<dbReference type="InterPro" id="IPR003439">
    <property type="entry name" value="ABC_transporter-like_ATP-bd"/>
</dbReference>
<dbReference type="GO" id="GO:0005524">
    <property type="term" value="F:ATP binding"/>
    <property type="evidence" value="ECO:0007669"/>
    <property type="project" value="UniProtKB-KW"/>
</dbReference>
<evidence type="ECO:0000256" key="33">
    <source>
        <dbReference type="ARBA" id="ARBA00047649"/>
    </source>
</evidence>
<feature type="domain" description="ABC transmembrane type-1" evidence="44">
    <location>
        <begin position="247"/>
        <end position="524"/>
    </location>
</feature>
<evidence type="ECO:0000256" key="13">
    <source>
        <dbReference type="ARBA" id="ARBA00022475"/>
    </source>
</evidence>
<dbReference type="Pfam" id="PF16185">
    <property type="entry name" value="MTABC_N"/>
    <property type="match status" value="1"/>
</dbReference>
<evidence type="ECO:0000256" key="5">
    <source>
        <dbReference type="ARBA" id="ARBA00004414"/>
    </source>
</evidence>
<keyword evidence="13" id="KW-1003">Cell membrane</keyword>
<gene>
    <name evidence="46" type="primary">LOC108673217</name>
</gene>
<evidence type="ECO:0000256" key="32">
    <source>
        <dbReference type="ARBA" id="ARBA00031413"/>
    </source>
</evidence>
<evidence type="ECO:0000256" key="39">
    <source>
        <dbReference type="ARBA" id="ARBA00048636"/>
    </source>
</evidence>
<dbReference type="SMART" id="SM00382">
    <property type="entry name" value="AAA"/>
    <property type="match status" value="1"/>
</dbReference>
<dbReference type="Proteomes" id="UP000694843">
    <property type="component" value="Unplaced"/>
</dbReference>
<dbReference type="InterPro" id="IPR017871">
    <property type="entry name" value="ABC_transporter-like_CS"/>
</dbReference>
<evidence type="ECO:0000256" key="24">
    <source>
        <dbReference type="ARBA" id="ARBA00023128"/>
    </source>
</evidence>
<organism evidence="45 46">
    <name type="scientific">Hyalella azteca</name>
    <name type="common">Amphipod</name>
    <dbReference type="NCBI Taxonomy" id="294128"/>
    <lineage>
        <taxon>Eukaryota</taxon>
        <taxon>Metazoa</taxon>
        <taxon>Ecdysozoa</taxon>
        <taxon>Arthropoda</taxon>
        <taxon>Crustacea</taxon>
        <taxon>Multicrustacea</taxon>
        <taxon>Malacostraca</taxon>
        <taxon>Eumalacostraca</taxon>
        <taxon>Peracarida</taxon>
        <taxon>Amphipoda</taxon>
        <taxon>Senticaudata</taxon>
        <taxon>Talitrida</taxon>
        <taxon>Talitroidea</taxon>
        <taxon>Hyalellidae</taxon>
        <taxon>Hyalella</taxon>
    </lineage>
</organism>
<dbReference type="GO" id="GO:0005789">
    <property type="term" value="C:endoplasmic reticulum membrane"/>
    <property type="evidence" value="ECO:0007669"/>
    <property type="project" value="UniProtKB-SubCell"/>
</dbReference>
<keyword evidence="12" id="KW-0813">Transport</keyword>
<dbReference type="CTD" id="41925"/>
<dbReference type="PROSITE" id="PS50929">
    <property type="entry name" value="ABC_TM1F"/>
    <property type="match status" value="1"/>
</dbReference>
<feature type="transmembrane region" description="Helical" evidence="42">
    <location>
        <begin position="29"/>
        <end position="47"/>
    </location>
</feature>
<evidence type="ECO:0000256" key="4">
    <source>
        <dbReference type="ARBA" id="ARBA00004374"/>
    </source>
</evidence>
<dbReference type="GO" id="GO:0005886">
    <property type="term" value="C:plasma membrane"/>
    <property type="evidence" value="ECO:0007669"/>
    <property type="project" value="UniProtKB-SubCell"/>
</dbReference>
<dbReference type="GO" id="GO:0005765">
    <property type="term" value="C:lysosomal membrane"/>
    <property type="evidence" value="ECO:0007669"/>
    <property type="project" value="UniProtKB-SubCell"/>
</dbReference>
<dbReference type="PROSITE" id="PS00211">
    <property type="entry name" value="ABC_TRANSPORTER_1"/>
    <property type="match status" value="1"/>
</dbReference>
<keyword evidence="27" id="KW-0458">Lysosome</keyword>
<feature type="transmembrane region" description="Helical" evidence="42">
    <location>
        <begin position="174"/>
        <end position="192"/>
    </location>
</feature>
<keyword evidence="24" id="KW-0496">Mitochondrion</keyword>
<dbReference type="Pfam" id="PF00005">
    <property type="entry name" value="ABC_tran"/>
    <property type="match status" value="1"/>
</dbReference>
<evidence type="ECO:0000256" key="12">
    <source>
        <dbReference type="ARBA" id="ARBA00022448"/>
    </source>
</evidence>
<evidence type="ECO:0000256" key="14">
    <source>
        <dbReference type="ARBA" id="ARBA00022525"/>
    </source>
</evidence>
<dbReference type="OrthoDB" id="6500128at2759"/>
<protein>
    <recommendedName>
        <fullName evidence="31">ATP-binding cassette sub-family B member 6</fullName>
        <ecNumber evidence="30">7.6.2.5</ecNumber>
    </recommendedName>
    <alternativeName>
        <fullName evidence="32">ABC-type heme transporter ABCB6</fullName>
    </alternativeName>
</protein>
<name>A0A979FQZ8_HYAAZ</name>
<evidence type="ECO:0000256" key="35">
    <source>
        <dbReference type="ARBA" id="ARBA00047789"/>
    </source>
</evidence>
<evidence type="ECO:0000256" key="2">
    <source>
        <dbReference type="ARBA" id="ARBA00004333"/>
    </source>
</evidence>
<dbReference type="Gene3D" id="1.20.1560.10">
    <property type="entry name" value="ABC transporter type 1, transmembrane domain"/>
    <property type="match status" value="1"/>
</dbReference>
<evidence type="ECO:0000256" key="23">
    <source>
        <dbReference type="ARBA" id="ARBA00023034"/>
    </source>
</evidence>
<dbReference type="FunFam" id="3.40.50.300:FF:000186">
    <property type="entry name" value="ATP-binding cassette sub-family B member 7, mitochondrial"/>
    <property type="match status" value="1"/>
</dbReference>
<dbReference type="InterPro" id="IPR036640">
    <property type="entry name" value="ABC1_TM_sf"/>
</dbReference>
<evidence type="ECO:0000256" key="38">
    <source>
        <dbReference type="ARBA" id="ARBA00048510"/>
    </source>
</evidence>
<keyword evidence="16" id="KW-0547">Nucleotide-binding</keyword>
<dbReference type="Pfam" id="PF00664">
    <property type="entry name" value="ABC_membrane"/>
    <property type="match status" value="1"/>
</dbReference>
<dbReference type="SUPFAM" id="SSF52540">
    <property type="entry name" value="P-loop containing nucleoside triphosphate hydrolases"/>
    <property type="match status" value="1"/>
</dbReference>
<comment type="similarity">
    <text evidence="29">Belongs to the ABC transporter superfamily. ABCB family. Heavy Metal importer (TC 3.A.1.210) subfamily.</text>
</comment>
<reference evidence="46" key="1">
    <citation type="submission" date="2025-08" db="UniProtKB">
        <authorList>
            <consortium name="RefSeq"/>
        </authorList>
    </citation>
    <scope>IDENTIFICATION</scope>
    <source>
        <tissue evidence="46">Whole organism</tissue>
    </source>
</reference>
<keyword evidence="19" id="KW-0256">Endoplasmic reticulum</keyword>
<dbReference type="PROSITE" id="PS50893">
    <property type="entry name" value="ABC_TRANSPORTER_2"/>
    <property type="match status" value="1"/>
</dbReference>
<keyword evidence="26" id="KW-1015">Disulfide bond</keyword>
<feature type="transmembrane region" description="Helical" evidence="42">
    <location>
        <begin position="267"/>
        <end position="291"/>
    </location>
</feature>
<feature type="transmembrane region" description="Helical" evidence="42">
    <location>
        <begin position="67"/>
        <end position="90"/>
    </location>
</feature>
<evidence type="ECO:0000259" key="44">
    <source>
        <dbReference type="PROSITE" id="PS50929"/>
    </source>
</evidence>
<sequence length="852" mass="95271">MLYCPPNVTFTDIWVQHGVSHCFLDTVTSSTYGLFLLLFGFGQWLMYKRYSTPHDSSIIRPKSSLMVFQFVLMFFIPLLTLVHFILLASFVGDKTIYGYEIVFFVVNLLVWPLCARLVLLERYYQLPTVPSNGHGIVLLLFWTLVFIAENLTFINLKNEDWWFDLSSASDKCEFAVFVLRYSATCLLFVIGIKAPAVAFDTNAAQLAPLLSESSATVVPTRDARVGQTAYGLCDASVSSCELGTESVPIYSKKIVDRLGGDGSPAAFCWDLVLVFVFLKFLSGGGFGSMGLLNNVRSMAWLPVQQYTSREVQLSLFSHLHSLSLRWHLGRKTGEVLRVMDRGTDSINSLLSTIVFSIAPTIIDLLVAIVYFTAAFNYIFGLIVFFTMTFYLVVTIAVTEWRTKFRRSMNLADNEQRHKAVDSLLNFETVKYYGAEPYEISRYRSAILDYQVEELKSNFSLGLLNSLQNIVINVGLLAGSLLCVKYVATQNSGFTVGDYVLFASYIVQLYSPLNWFGTYYRMIQQNFIDMENMFDLLKETQEIVDSPEAIELKAPQGRIEFRNVSFHYLPEKTILQDVSFVVEPGKTLAIVGATGEGKSTIIRLVFRFYDVVSGSIVVDGRDVRDYTQQSLRDAIGVVPQDTVLFNDTIGYNIKYGKFVSSQEEVENAAKYADIHNSILNFPEQYETKVGERGLKLSGGEKQRVAIARTILKAPTFLLLDEATSALDTKTERHIQSALNTVCQGRTVIVVAHRLSTIINADSILVLKDGRVVEQGRHNELIAQEGLYADMWRQQLESNQGSALATANSSLPEGDAPSDGDAGNKSATANQEQETRVVDTKKVHGKNSTASEQL</sequence>
<feature type="compositionally biased region" description="Polar residues" evidence="41">
    <location>
        <begin position="797"/>
        <end position="809"/>
    </location>
</feature>
<proteinExistence type="inferred from homology"/>
<keyword evidence="20" id="KW-0067">ATP-binding</keyword>
<dbReference type="InterPro" id="IPR039421">
    <property type="entry name" value="Type_1_exporter"/>
</dbReference>
<evidence type="ECO:0000256" key="19">
    <source>
        <dbReference type="ARBA" id="ARBA00022824"/>
    </source>
</evidence>
<keyword evidence="23" id="KW-0333">Golgi apparatus</keyword>
<evidence type="ECO:0000313" key="46">
    <source>
        <dbReference type="RefSeq" id="XP_047739539.1"/>
    </source>
</evidence>
<evidence type="ECO:0000256" key="37">
    <source>
        <dbReference type="ARBA" id="ARBA00048455"/>
    </source>
</evidence>
<evidence type="ECO:0000256" key="40">
    <source>
        <dbReference type="ARBA" id="ARBA00049398"/>
    </source>
</evidence>
<feature type="transmembrane region" description="Helical" evidence="42">
    <location>
        <begin position="349"/>
        <end position="371"/>
    </location>
</feature>
<feature type="compositionally biased region" description="Basic and acidic residues" evidence="41">
    <location>
        <begin position="831"/>
        <end position="840"/>
    </location>
</feature>
<keyword evidence="22 42" id="KW-1133">Transmembrane helix</keyword>
<comment type="subcellular location">
    <subcellularLocation>
        <location evidence="8">Cell membrane</location>
        <topology evidence="8">Multi-pass membrane protein</topology>
    </subcellularLocation>
    <subcellularLocation>
        <location evidence="1">Early endosome membrane</location>
    </subcellularLocation>
    <subcellularLocation>
        <location evidence="6">Endoplasmic reticulum membrane</location>
        <topology evidence="6">Multi-pass membrane protein</topology>
    </subcellularLocation>
    <subcellularLocation>
        <location evidence="3">Endosome membrane</location>
        <topology evidence="3">Multi-pass membrane protein</topology>
    </subcellularLocation>
    <subcellularLocation>
        <location evidence="2">Endosome</location>
        <location evidence="2">Multivesicular body membrane</location>
    </subcellularLocation>
    <subcellularLocation>
        <location evidence="9">Golgi apparatus membrane</location>
        <topology evidence="9">Multi-pass membrane protein</topology>
    </subcellularLocation>
    <subcellularLocation>
        <location evidence="5">Late endosome membrane</location>
    </subcellularLocation>
    <subcellularLocation>
        <location evidence="10">Lysosome membrane</location>
    </subcellularLocation>
    <subcellularLocation>
        <location evidence="28">Melanosome membrane</location>
    </subcellularLocation>
    <subcellularLocation>
        <location evidence="4">Mitochondrion outer membrane</location>
        <topology evidence="4">Multi-pass membrane protein</topology>
    </subcellularLocation>
    <subcellularLocation>
        <location evidence="7">Secreted</location>
        <location evidence="7">Extracellular exosome</location>
    </subcellularLocation>
</comment>
<evidence type="ECO:0000259" key="43">
    <source>
        <dbReference type="PROSITE" id="PS50893"/>
    </source>
</evidence>
<dbReference type="EC" id="7.6.2.5" evidence="30"/>
<dbReference type="GO" id="GO:0016887">
    <property type="term" value="F:ATP hydrolysis activity"/>
    <property type="evidence" value="ECO:0007669"/>
    <property type="project" value="InterPro"/>
</dbReference>
<dbReference type="GeneID" id="108673217"/>
<evidence type="ECO:0000256" key="31">
    <source>
        <dbReference type="ARBA" id="ARBA00024439"/>
    </source>
</evidence>
<evidence type="ECO:0000256" key="21">
    <source>
        <dbReference type="ARBA" id="ARBA00022967"/>
    </source>
</evidence>
<evidence type="ECO:0000256" key="26">
    <source>
        <dbReference type="ARBA" id="ARBA00023157"/>
    </source>
</evidence>
<dbReference type="PANTHER" id="PTHR24221:SF654">
    <property type="entry name" value="ATP-BINDING CASSETTE SUB-FAMILY B MEMBER 6"/>
    <property type="match status" value="1"/>
</dbReference>
<evidence type="ECO:0000256" key="1">
    <source>
        <dbReference type="ARBA" id="ARBA00004146"/>
    </source>
</evidence>
<dbReference type="GO" id="GO:0031901">
    <property type="term" value="C:early endosome membrane"/>
    <property type="evidence" value="ECO:0007669"/>
    <property type="project" value="UniProtKB-SubCell"/>
</dbReference>
<evidence type="ECO:0000256" key="27">
    <source>
        <dbReference type="ARBA" id="ARBA00023228"/>
    </source>
</evidence>
<accession>A0A979FQZ8</accession>
<comment type="catalytic activity">
    <reaction evidence="38">
        <text>uroporphyrin III(in) + ATP + H2O = uroporphyrin III(out) + ADP + phosphate + H(+)</text>
        <dbReference type="Rhea" id="RHEA:66776"/>
        <dbReference type="ChEBI" id="CHEBI:15377"/>
        <dbReference type="ChEBI" id="CHEBI:15378"/>
        <dbReference type="ChEBI" id="CHEBI:30616"/>
        <dbReference type="ChEBI" id="CHEBI:43474"/>
        <dbReference type="ChEBI" id="CHEBI:167479"/>
        <dbReference type="ChEBI" id="CHEBI:456216"/>
    </reaction>
    <physiologicalReaction direction="left-to-right" evidence="38">
        <dbReference type="Rhea" id="RHEA:66777"/>
    </physiologicalReaction>
</comment>
<evidence type="ECO:0000256" key="41">
    <source>
        <dbReference type="SAM" id="MobiDB-lite"/>
    </source>
</evidence>
<evidence type="ECO:0000256" key="15">
    <source>
        <dbReference type="ARBA" id="ARBA00022692"/>
    </source>
</evidence>
<dbReference type="InterPro" id="IPR003593">
    <property type="entry name" value="AAA+_ATPase"/>
</dbReference>
<dbReference type="GO" id="GO:0000139">
    <property type="term" value="C:Golgi membrane"/>
    <property type="evidence" value="ECO:0007669"/>
    <property type="project" value="UniProtKB-SubCell"/>
</dbReference>
<keyword evidence="15 42" id="KW-0812">Transmembrane</keyword>
<comment type="catalytic activity">
    <reaction evidence="34">
        <text>coproporphyrinogen III(in) + ATP + H2O = coproporphyrinogen III(out) + ADP + phosphate + H(+)</text>
        <dbReference type="Rhea" id="RHEA:66680"/>
        <dbReference type="ChEBI" id="CHEBI:15377"/>
        <dbReference type="ChEBI" id="CHEBI:15378"/>
        <dbReference type="ChEBI" id="CHEBI:30616"/>
        <dbReference type="ChEBI" id="CHEBI:43474"/>
        <dbReference type="ChEBI" id="CHEBI:57309"/>
        <dbReference type="ChEBI" id="CHEBI:456216"/>
    </reaction>
    <physiologicalReaction direction="left-to-right" evidence="34">
        <dbReference type="Rhea" id="RHEA:66681"/>
    </physiologicalReaction>
</comment>
<evidence type="ECO:0000256" key="28">
    <source>
        <dbReference type="ARBA" id="ARBA00024320"/>
    </source>
</evidence>
<dbReference type="GO" id="GO:0032585">
    <property type="term" value="C:multivesicular body membrane"/>
    <property type="evidence" value="ECO:0007669"/>
    <property type="project" value="UniProtKB-SubCell"/>
</dbReference>
<comment type="catalytic activity">
    <reaction evidence="35">
        <text>uroporphyrin I(in) + ATP + H2O = uroporphyrin I(out) + ADP + phosphate + H(+)</text>
        <dbReference type="Rhea" id="RHEA:66772"/>
        <dbReference type="ChEBI" id="CHEBI:15377"/>
        <dbReference type="ChEBI" id="CHEBI:15378"/>
        <dbReference type="ChEBI" id="CHEBI:30616"/>
        <dbReference type="ChEBI" id="CHEBI:43474"/>
        <dbReference type="ChEBI" id="CHEBI:167480"/>
        <dbReference type="ChEBI" id="CHEBI:456216"/>
    </reaction>
    <physiologicalReaction direction="left-to-right" evidence="35">
        <dbReference type="Rhea" id="RHEA:66773"/>
    </physiologicalReaction>
</comment>
<evidence type="ECO:0000256" key="8">
    <source>
        <dbReference type="ARBA" id="ARBA00004651"/>
    </source>
</evidence>
<dbReference type="GO" id="GO:0020037">
    <property type="term" value="F:heme binding"/>
    <property type="evidence" value="ECO:0007669"/>
    <property type="project" value="TreeGrafter"/>
</dbReference>
<dbReference type="GO" id="GO:0005741">
    <property type="term" value="C:mitochondrial outer membrane"/>
    <property type="evidence" value="ECO:0007669"/>
    <property type="project" value="UniProtKB-SubCell"/>
</dbReference>
<feature type="transmembrane region" description="Helical" evidence="42">
    <location>
        <begin position="377"/>
        <end position="398"/>
    </location>
</feature>
<comment type="catalytic activity">
    <reaction evidence="39">
        <text>coproporphyrin III(in) + ATP + H2O = coproporphyrin III(out) + ADP + phosphate + H(+)</text>
        <dbReference type="Rhea" id="RHEA:66664"/>
        <dbReference type="ChEBI" id="CHEBI:15377"/>
        <dbReference type="ChEBI" id="CHEBI:15378"/>
        <dbReference type="ChEBI" id="CHEBI:30616"/>
        <dbReference type="ChEBI" id="CHEBI:43474"/>
        <dbReference type="ChEBI" id="CHEBI:131725"/>
        <dbReference type="ChEBI" id="CHEBI:456216"/>
    </reaction>
    <physiologicalReaction direction="left-to-right" evidence="39">
        <dbReference type="Rhea" id="RHEA:66665"/>
    </physiologicalReaction>
</comment>
<evidence type="ECO:0000256" key="18">
    <source>
        <dbReference type="ARBA" id="ARBA00022787"/>
    </source>
</evidence>
<evidence type="ECO:0000256" key="11">
    <source>
        <dbReference type="ARBA" id="ARBA00011738"/>
    </source>
</evidence>
<evidence type="ECO:0000256" key="7">
    <source>
        <dbReference type="ARBA" id="ARBA00004550"/>
    </source>
</evidence>
<evidence type="ECO:0000256" key="36">
    <source>
        <dbReference type="ARBA" id="ARBA00048309"/>
    </source>
</evidence>